<proteinExistence type="predicted"/>
<organism evidence="1 2">
    <name type="scientific">Hamiltonella defensa subsp. Acyrthosiphon pisum (strain 5AT)</name>
    <dbReference type="NCBI Taxonomy" id="572265"/>
    <lineage>
        <taxon>Bacteria</taxon>
        <taxon>Pseudomonadati</taxon>
        <taxon>Pseudomonadota</taxon>
        <taxon>Gammaproteobacteria</taxon>
        <taxon>Enterobacterales</taxon>
        <taxon>Enterobacteriaceae</taxon>
        <taxon>aphid secondary symbionts</taxon>
        <taxon>Candidatus Williamhamiltonella</taxon>
    </lineage>
</organism>
<evidence type="ECO:0000313" key="2">
    <source>
        <dbReference type="Proteomes" id="UP000002334"/>
    </source>
</evidence>
<dbReference type="EMBL" id="CP001277">
    <property type="protein sequence ID" value="ACQ68835.1"/>
    <property type="molecule type" value="Genomic_DNA"/>
</dbReference>
<dbReference type="STRING" id="572265.HDEF_2297"/>
<evidence type="ECO:0000313" key="1">
    <source>
        <dbReference type="EMBL" id="ACQ68835.1"/>
    </source>
</evidence>
<dbReference type="AlphaFoldDB" id="C4K8I0"/>
<reference evidence="1 2" key="1">
    <citation type="journal article" date="2009" name="Proc. Natl. Acad. Sci. U.S.A.">
        <title>Hamiltonella defensa, genome evolution of protective bacterial endosymbiont from pathogenic ancestors.</title>
        <authorList>
            <person name="Degnan P.H."/>
            <person name="Yu Y."/>
            <person name="Sisneros N."/>
            <person name="Wing R.A."/>
            <person name="Moran N.A."/>
        </authorList>
    </citation>
    <scope>NUCLEOTIDE SEQUENCE [LARGE SCALE GENOMIC DNA]</scope>
    <source>
        <strain evidence="2">5AT</strain>
    </source>
</reference>
<protein>
    <submittedName>
        <fullName evidence="1">Uncharacterized protein</fullName>
    </submittedName>
</protein>
<dbReference type="Proteomes" id="UP000002334">
    <property type="component" value="Chromosome"/>
</dbReference>
<dbReference type="HOGENOM" id="CLU_3252404_0_0_6"/>
<accession>C4K8I0</accession>
<dbReference type="KEGG" id="hde:HDEF_2297"/>
<keyword evidence="2" id="KW-1185">Reference proteome</keyword>
<gene>
    <name evidence="1" type="ordered locus">HDEF_2297</name>
</gene>
<sequence length="42" mass="4914">MILGHGYFSSLKNRELLMQASFILLRGIAPYFEHSRSTWDVQ</sequence>
<name>C4K8I0_HAMD5</name>